<dbReference type="Proteomes" id="UP000198559">
    <property type="component" value="Unassembled WGS sequence"/>
</dbReference>
<evidence type="ECO:0000256" key="4">
    <source>
        <dbReference type="ARBA" id="ARBA00022448"/>
    </source>
</evidence>
<dbReference type="GO" id="GO:0065002">
    <property type="term" value="P:intracellular protein transmembrane transport"/>
    <property type="evidence" value="ECO:0007669"/>
    <property type="project" value="TreeGrafter"/>
</dbReference>
<keyword evidence="8 11" id="KW-1133">Transmembrane helix</keyword>
<keyword evidence="5 11" id="KW-1003">Cell membrane</keyword>
<gene>
    <name evidence="13" type="ORF">BAZSYMB_SCAFFOLD00001_15</name>
</gene>
<evidence type="ECO:0000313" key="13">
    <source>
        <dbReference type="EMBL" id="SEH74088.1"/>
    </source>
</evidence>
<evidence type="ECO:0000256" key="10">
    <source>
        <dbReference type="ARBA" id="ARBA00023136"/>
    </source>
</evidence>
<dbReference type="PANTHER" id="PTHR34182">
    <property type="entry name" value="PROTEIN-EXPORT MEMBRANE PROTEIN SECG"/>
    <property type="match status" value="1"/>
</dbReference>
<feature type="compositionally biased region" description="Polar residues" evidence="12">
    <location>
        <begin position="102"/>
        <end position="126"/>
    </location>
</feature>
<dbReference type="GO" id="GO:0015450">
    <property type="term" value="F:protein-transporting ATPase activity"/>
    <property type="evidence" value="ECO:0007669"/>
    <property type="project" value="UniProtKB-UniRule"/>
</dbReference>
<dbReference type="EMBL" id="CVUD02000116">
    <property type="protein sequence ID" value="SEH74088.1"/>
    <property type="molecule type" value="Genomic_DNA"/>
</dbReference>
<evidence type="ECO:0000256" key="3">
    <source>
        <dbReference type="ARBA" id="ARBA00017876"/>
    </source>
</evidence>
<keyword evidence="4 11" id="KW-0813">Transport</keyword>
<keyword evidence="6 11" id="KW-0812">Transmembrane</keyword>
<comment type="function">
    <text evidence="11">Involved in protein export. Participates in an early event of protein translocation.</text>
</comment>
<evidence type="ECO:0000256" key="6">
    <source>
        <dbReference type="ARBA" id="ARBA00022692"/>
    </source>
</evidence>
<reference evidence="14" key="1">
    <citation type="submission" date="2016-06" db="EMBL/GenBank/DDBJ databases">
        <authorList>
            <person name="Petersen J."/>
            <person name="Sayavedra L."/>
        </authorList>
    </citation>
    <scope>NUCLEOTIDE SEQUENCE [LARGE SCALE GENOMIC DNA]</scope>
    <source>
        <strain evidence="14">BazSymB</strain>
    </source>
</reference>
<comment type="subcellular location">
    <subcellularLocation>
        <location evidence="1 11">Cell membrane</location>
        <topology evidence="1 11">Multi-pass membrane protein</topology>
    </subcellularLocation>
</comment>
<evidence type="ECO:0000256" key="1">
    <source>
        <dbReference type="ARBA" id="ARBA00004651"/>
    </source>
</evidence>
<dbReference type="GO" id="GO:0043952">
    <property type="term" value="P:protein transport by the Sec complex"/>
    <property type="evidence" value="ECO:0007669"/>
    <property type="project" value="TreeGrafter"/>
</dbReference>
<evidence type="ECO:0000313" key="14">
    <source>
        <dbReference type="Proteomes" id="UP000198559"/>
    </source>
</evidence>
<dbReference type="NCBIfam" id="TIGR00810">
    <property type="entry name" value="secG"/>
    <property type="match status" value="1"/>
</dbReference>
<dbReference type="PANTHER" id="PTHR34182:SF1">
    <property type="entry name" value="PROTEIN-EXPORT MEMBRANE PROTEIN SECG"/>
    <property type="match status" value="1"/>
</dbReference>
<protein>
    <recommendedName>
        <fullName evidence="3 11">Protein-export membrane protein SecG</fullName>
    </recommendedName>
</protein>
<dbReference type="InterPro" id="IPR004692">
    <property type="entry name" value="SecG"/>
</dbReference>
<evidence type="ECO:0000256" key="8">
    <source>
        <dbReference type="ARBA" id="ARBA00022989"/>
    </source>
</evidence>
<evidence type="ECO:0000256" key="2">
    <source>
        <dbReference type="ARBA" id="ARBA00008445"/>
    </source>
</evidence>
<keyword evidence="9 11" id="KW-0811">Translocation</keyword>
<evidence type="ECO:0000256" key="11">
    <source>
        <dbReference type="RuleBase" id="RU365087"/>
    </source>
</evidence>
<dbReference type="RefSeq" id="WP_202775845.1">
    <property type="nucleotide sequence ID" value="NZ_CAESAP020000170.1"/>
</dbReference>
<accession>A0A1H6KRD8</accession>
<evidence type="ECO:0000256" key="5">
    <source>
        <dbReference type="ARBA" id="ARBA00022475"/>
    </source>
</evidence>
<dbReference type="Pfam" id="PF03840">
    <property type="entry name" value="SecG"/>
    <property type="match status" value="1"/>
</dbReference>
<comment type="similarity">
    <text evidence="2 11">Belongs to the SecG family.</text>
</comment>
<evidence type="ECO:0000256" key="12">
    <source>
        <dbReference type="SAM" id="MobiDB-lite"/>
    </source>
</evidence>
<dbReference type="GO" id="GO:0005886">
    <property type="term" value="C:plasma membrane"/>
    <property type="evidence" value="ECO:0007669"/>
    <property type="project" value="UniProtKB-SubCell"/>
</dbReference>
<feature type="transmembrane region" description="Helical" evidence="11">
    <location>
        <begin position="52"/>
        <end position="74"/>
    </location>
</feature>
<evidence type="ECO:0000256" key="9">
    <source>
        <dbReference type="ARBA" id="ARBA00023010"/>
    </source>
</evidence>
<dbReference type="PRINTS" id="PR01651">
    <property type="entry name" value="SECGEXPORT"/>
</dbReference>
<keyword evidence="7 11" id="KW-0653">Protein transport</keyword>
<comment type="caution">
    <text evidence="11">Lacks conserved residue(s) required for the propagation of feature annotation.</text>
</comment>
<keyword evidence="10 11" id="KW-0472">Membrane</keyword>
<proteinExistence type="inferred from homology"/>
<dbReference type="AlphaFoldDB" id="A0A1H6KRD8"/>
<organism evidence="13 14">
    <name type="scientific">Bathymodiolus azoricus thioautotrophic gill symbiont</name>
    <dbReference type="NCBI Taxonomy" id="235205"/>
    <lineage>
        <taxon>Bacteria</taxon>
        <taxon>Pseudomonadati</taxon>
        <taxon>Pseudomonadota</taxon>
        <taxon>Gammaproteobacteria</taxon>
        <taxon>sulfur-oxidizing symbionts</taxon>
    </lineage>
</organism>
<name>A0A1H6KRD8_9GAMM</name>
<dbReference type="GO" id="GO:0009306">
    <property type="term" value="P:protein secretion"/>
    <property type="evidence" value="ECO:0007669"/>
    <property type="project" value="UniProtKB-UniRule"/>
</dbReference>
<evidence type="ECO:0000256" key="7">
    <source>
        <dbReference type="ARBA" id="ARBA00022927"/>
    </source>
</evidence>
<feature type="region of interest" description="Disordered" evidence="12">
    <location>
        <begin position="102"/>
        <end position="133"/>
    </location>
</feature>
<sequence>MSFQVVLIIHMLLAFGLIALILMQHGKGADAGAAFGAGASGSVFGARGADSFMYKLTVSIAVGFFITSLTLAYLATPISTEEKSESVMDQVIIDPVPSIDTPSIETKINDTPSIETKTNDMPSIETKTNDTPK</sequence>
<dbReference type="STRING" id="235205.BAZSYMB_SCAFFOLD00001_15"/>